<gene>
    <name evidence="1" type="ORF">TSOC_005429</name>
</gene>
<proteinExistence type="predicted"/>
<dbReference type="Proteomes" id="UP000236333">
    <property type="component" value="Unassembled WGS sequence"/>
</dbReference>
<dbReference type="OrthoDB" id="521505at2759"/>
<accession>A0A2J8A6C1</accession>
<comment type="caution">
    <text evidence="1">The sequence shown here is derived from an EMBL/GenBank/DDBJ whole genome shotgun (WGS) entry which is preliminary data.</text>
</comment>
<organism evidence="1 2">
    <name type="scientific">Tetrabaena socialis</name>
    <dbReference type="NCBI Taxonomy" id="47790"/>
    <lineage>
        <taxon>Eukaryota</taxon>
        <taxon>Viridiplantae</taxon>
        <taxon>Chlorophyta</taxon>
        <taxon>core chlorophytes</taxon>
        <taxon>Chlorophyceae</taxon>
        <taxon>CS clade</taxon>
        <taxon>Chlamydomonadales</taxon>
        <taxon>Tetrabaenaceae</taxon>
        <taxon>Tetrabaena</taxon>
    </lineage>
</organism>
<sequence length="86" mass="10141">MGWEYSGEWGLLAGFCFGNLKNWQEGRAWFRRPWLHAGGMVAGYYIFKAASDWEDQALQRIIARYERKGYIIPADRKELFEPATYK</sequence>
<evidence type="ECO:0000313" key="1">
    <source>
        <dbReference type="EMBL" id="PNH08050.1"/>
    </source>
</evidence>
<dbReference type="AlphaFoldDB" id="A0A2J8A6C1"/>
<reference evidence="1 2" key="1">
    <citation type="journal article" date="2017" name="Mol. Biol. Evol.">
        <title>The 4-celled Tetrabaena socialis nuclear genome reveals the essential components for genetic control of cell number at the origin of multicellularity in the volvocine lineage.</title>
        <authorList>
            <person name="Featherston J."/>
            <person name="Arakaki Y."/>
            <person name="Hanschen E.R."/>
            <person name="Ferris P.J."/>
            <person name="Michod R.E."/>
            <person name="Olson B.J.S.C."/>
            <person name="Nozaki H."/>
            <person name="Durand P.M."/>
        </authorList>
    </citation>
    <scope>NUCLEOTIDE SEQUENCE [LARGE SCALE GENOMIC DNA]</scope>
    <source>
        <strain evidence="1 2">NIES-571</strain>
    </source>
</reference>
<evidence type="ECO:0000313" key="2">
    <source>
        <dbReference type="Proteomes" id="UP000236333"/>
    </source>
</evidence>
<dbReference type="EMBL" id="PGGS01000148">
    <property type="protein sequence ID" value="PNH08050.1"/>
    <property type="molecule type" value="Genomic_DNA"/>
</dbReference>
<protein>
    <submittedName>
        <fullName evidence="1">Uncharacterized protein</fullName>
    </submittedName>
</protein>
<name>A0A2J8A6C1_9CHLO</name>
<keyword evidence="2" id="KW-1185">Reference proteome</keyword>